<evidence type="ECO:0000313" key="2">
    <source>
        <dbReference type="EMBL" id="KOM37084.1"/>
    </source>
</evidence>
<dbReference type="Gramene" id="KOM37084">
    <property type="protein sequence ID" value="KOM37084"/>
    <property type="gene ID" value="LR48_Vigan03g046500"/>
</dbReference>
<reference evidence="3" key="1">
    <citation type="journal article" date="2015" name="Proc. Natl. Acad. Sci. U.S.A.">
        <title>Genome sequencing of adzuki bean (Vigna angularis) provides insight into high starch and low fat accumulation and domestication.</title>
        <authorList>
            <person name="Yang K."/>
            <person name="Tian Z."/>
            <person name="Chen C."/>
            <person name="Luo L."/>
            <person name="Zhao B."/>
            <person name="Wang Z."/>
            <person name="Yu L."/>
            <person name="Li Y."/>
            <person name="Sun Y."/>
            <person name="Li W."/>
            <person name="Chen Y."/>
            <person name="Li Y."/>
            <person name="Zhang Y."/>
            <person name="Ai D."/>
            <person name="Zhao J."/>
            <person name="Shang C."/>
            <person name="Ma Y."/>
            <person name="Wu B."/>
            <person name="Wang M."/>
            <person name="Gao L."/>
            <person name="Sun D."/>
            <person name="Zhang P."/>
            <person name="Guo F."/>
            <person name="Wang W."/>
            <person name="Li Y."/>
            <person name="Wang J."/>
            <person name="Varshney R.K."/>
            <person name="Wang J."/>
            <person name="Ling H.Q."/>
            <person name="Wan P."/>
        </authorList>
    </citation>
    <scope>NUCLEOTIDE SEQUENCE</scope>
    <source>
        <strain evidence="3">cv. Jingnong 6</strain>
    </source>
</reference>
<organism evidence="2 3">
    <name type="scientific">Phaseolus angularis</name>
    <name type="common">Azuki bean</name>
    <name type="synonym">Vigna angularis</name>
    <dbReference type="NCBI Taxonomy" id="3914"/>
    <lineage>
        <taxon>Eukaryota</taxon>
        <taxon>Viridiplantae</taxon>
        <taxon>Streptophyta</taxon>
        <taxon>Embryophyta</taxon>
        <taxon>Tracheophyta</taxon>
        <taxon>Spermatophyta</taxon>
        <taxon>Magnoliopsida</taxon>
        <taxon>eudicotyledons</taxon>
        <taxon>Gunneridae</taxon>
        <taxon>Pentapetalae</taxon>
        <taxon>rosids</taxon>
        <taxon>fabids</taxon>
        <taxon>Fabales</taxon>
        <taxon>Fabaceae</taxon>
        <taxon>Papilionoideae</taxon>
        <taxon>50 kb inversion clade</taxon>
        <taxon>NPAAA clade</taxon>
        <taxon>indigoferoid/millettioid clade</taxon>
        <taxon>Phaseoleae</taxon>
        <taxon>Vigna</taxon>
    </lineage>
</organism>
<proteinExistence type="predicted"/>
<gene>
    <name evidence="2" type="ORF">LR48_Vigan03g046500</name>
</gene>
<dbReference type="EMBL" id="CM003373">
    <property type="protein sequence ID" value="KOM37084.1"/>
    <property type="molecule type" value="Genomic_DNA"/>
</dbReference>
<sequence>MSSVSISSSEELAGQGGGDVAVGDARSPSSMSSSLEKSEREAYSGSESSFYGGERIINGSKTLSAHRPSQFLWRRESPNSFMFLHLVHENLANTVLQQRRSHLGLQVFHQALLVNPGVDKVCVELVPDGAKARPAGFDHDEGDGLVAGDNEGDDNVDHDVEEVAVVDAGGEVVAEVERVFLEERDAEGDLGVQRAEVVRLEVDQEAGICILQELEERTKECDPRGPEEMNILFSWMWGHYSIEGSRLQLPEATGDVPHLLGVMVGGVVGSGVSDADVGMGKGVREEGGVRIDQEVVEPFEGWSRIKGYGWASEEDFFFVYNYMFNQLFLRILFTAFQAIVLRELNVALTQLHPNGWAAIQAFVTICAAMGIT</sequence>
<feature type="region of interest" description="Disordered" evidence="1">
    <location>
        <begin position="1"/>
        <end position="46"/>
    </location>
</feature>
<feature type="compositionally biased region" description="Low complexity" evidence="1">
    <location>
        <begin position="21"/>
        <end position="35"/>
    </location>
</feature>
<protein>
    <submittedName>
        <fullName evidence="2">Uncharacterized protein</fullName>
    </submittedName>
</protein>
<name>A0A0L9U3V0_PHAAN</name>
<dbReference type="AlphaFoldDB" id="A0A0L9U3V0"/>
<evidence type="ECO:0000313" key="3">
    <source>
        <dbReference type="Proteomes" id="UP000053144"/>
    </source>
</evidence>
<accession>A0A0L9U3V0</accession>
<evidence type="ECO:0000256" key="1">
    <source>
        <dbReference type="SAM" id="MobiDB-lite"/>
    </source>
</evidence>
<feature type="region of interest" description="Disordered" evidence="1">
    <location>
        <begin position="134"/>
        <end position="154"/>
    </location>
</feature>
<dbReference type="Proteomes" id="UP000053144">
    <property type="component" value="Chromosome 3"/>
</dbReference>